<dbReference type="STRING" id="34002.SAMN04489859_1009107"/>
<sequence>MTPPAPVSLTAIPGIPDIQPGDDLATILATALEGAGLALADGDILCVAQKVVSKAEGCLIPYDSVTPSDRALQLAQELNKDPRKVEVVLRETRRILRAWRAPGAPEGVMICEHRLGFISANAGVDESNLGQRDAALTLPADPDASCRRLADALAAHFGARIGVVMTDTFGRPWRMGQVNVAIGLAGVPATIREQGNHDAWGRPLQVTEPALADEIAAASGLVVRKNARTPLVLLRGLDWRPDPASRATDIIRKQQEDQFR</sequence>
<evidence type="ECO:0000259" key="8">
    <source>
        <dbReference type="Pfam" id="PF01996"/>
    </source>
</evidence>
<gene>
    <name evidence="9" type="ORF">SAMN04489859_1009107</name>
</gene>
<dbReference type="PANTHER" id="PTHR47917:SF1">
    <property type="entry name" value="COENZYME F420:L-GLUTAMATE LIGASE"/>
    <property type="match status" value="1"/>
</dbReference>
<dbReference type="Proteomes" id="UP000199054">
    <property type="component" value="Unassembled WGS sequence"/>
</dbReference>
<keyword evidence="1 9" id="KW-0436">Ligase</keyword>
<dbReference type="Pfam" id="PF01996">
    <property type="entry name" value="F420_ligase"/>
    <property type="match status" value="1"/>
</dbReference>
<dbReference type="GO" id="GO:0046872">
    <property type="term" value="F:metal ion binding"/>
    <property type="evidence" value="ECO:0007669"/>
    <property type="project" value="UniProtKB-KW"/>
</dbReference>
<dbReference type="PANTHER" id="PTHR47917">
    <property type="match status" value="1"/>
</dbReference>
<evidence type="ECO:0000313" key="10">
    <source>
        <dbReference type="Proteomes" id="UP000199054"/>
    </source>
</evidence>
<dbReference type="RefSeq" id="WP_090611447.1">
    <property type="nucleotide sequence ID" value="NZ_CP067126.1"/>
</dbReference>
<dbReference type="EMBL" id="FODE01000009">
    <property type="protein sequence ID" value="SEN56108.1"/>
    <property type="molecule type" value="Genomic_DNA"/>
</dbReference>
<feature type="domain" description="Coenzyme F420:L-glutamate ligase-like" evidence="8">
    <location>
        <begin position="15"/>
        <end position="236"/>
    </location>
</feature>
<proteinExistence type="predicted"/>
<evidence type="ECO:0000256" key="3">
    <source>
        <dbReference type="ARBA" id="ARBA00022741"/>
    </source>
</evidence>
<dbReference type="Gene3D" id="3.30.1330.100">
    <property type="entry name" value="CofE-like"/>
    <property type="match status" value="1"/>
</dbReference>
<keyword evidence="4" id="KW-0460">Magnesium</keyword>
<evidence type="ECO:0000256" key="7">
    <source>
        <dbReference type="ARBA" id="ARBA00023211"/>
    </source>
</evidence>
<dbReference type="NCBIfam" id="TIGR01916">
    <property type="entry name" value="F420_cofE"/>
    <property type="match status" value="1"/>
</dbReference>
<dbReference type="OrthoDB" id="9788295at2"/>
<keyword evidence="6" id="KW-0342">GTP-binding</keyword>
<evidence type="ECO:0000256" key="2">
    <source>
        <dbReference type="ARBA" id="ARBA00022723"/>
    </source>
</evidence>
<keyword evidence="7" id="KW-0464">Manganese</keyword>
<protein>
    <submittedName>
        <fullName evidence="9">Coenzyme F420-0 gamma-glutamyl ligase</fullName>
    </submittedName>
</protein>
<accession>A0A1H8HKM2</accession>
<dbReference type="InterPro" id="IPR008225">
    <property type="entry name" value="F420-0_g-glutamyl_ligase"/>
</dbReference>
<dbReference type="GO" id="GO:0052618">
    <property type="term" value="F:coenzyme F420-0:L-glutamate ligase activity"/>
    <property type="evidence" value="ECO:0007669"/>
    <property type="project" value="TreeGrafter"/>
</dbReference>
<evidence type="ECO:0000256" key="1">
    <source>
        <dbReference type="ARBA" id="ARBA00022598"/>
    </source>
</evidence>
<dbReference type="SUPFAM" id="SSF144010">
    <property type="entry name" value="CofE-like"/>
    <property type="match status" value="1"/>
</dbReference>
<evidence type="ECO:0000313" key="9">
    <source>
        <dbReference type="EMBL" id="SEN56108.1"/>
    </source>
</evidence>
<dbReference type="Gene3D" id="3.90.1660.10">
    <property type="entry name" value="CofE-like domain"/>
    <property type="match status" value="1"/>
</dbReference>
<evidence type="ECO:0000256" key="5">
    <source>
        <dbReference type="ARBA" id="ARBA00022958"/>
    </source>
</evidence>
<reference evidence="9 10" key="1">
    <citation type="submission" date="2016-10" db="EMBL/GenBank/DDBJ databases">
        <authorList>
            <person name="de Groot N.N."/>
        </authorList>
    </citation>
    <scope>NUCLEOTIDE SEQUENCE [LARGE SCALE GENOMIC DNA]</scope>
    <source>
        <strain evidence="9 10">DSM 8512</strain>
    </source>
</reference>
<organism evidence="9 10">
    <name type="scientific">Paracoccus alcaliphilus</name>
    <dbReference type="NCBI Taxonomy" id="34002"/>
    <lineage>
        <taxon>Bacteria</taxon>
        <taxon>Pseudomonadati</taxon>
        <taxon>Pseudomonadota</taxon>
        <taxon>Alphaproteobacteria</taxon>
        <taxon>Rhodobacterales</taxon>
        <taxon>Paracoccaceae</taxon>
        <taxon>Paracoccus</taxon>
    </lineage>
</organism>
<keyword evidence="3" id="KW-0547">Nucleotide-binding</keyword>
<keyword evidence="5" id="KW-0630">Potassium</keyword>
<dbReference type="InterPro" id="IPR002847">
    <property type="entry name" value="F420-0_gamma-glut_ligase-dom"/>
</dbReference>
<keyword evidence="10" id="KW-1185">Reference proteome</keyword>
<evidence type="ECO:0000256" key="4">
    <source>
        <dbReference type="ARBA" id="ARBA00022842"/>
    </source>
</evidence>
<dbReference type="AlphaFoldDB" id="A0A1H8HKM2"/>
<keyword evidence="2" id="KW-0479">Metal-binding</keyword>
<name>A0A1H8HKM2_9RHOB</name>
<dbReference type="GO" id="GO:0005525">
    <property type="term" value="F:GTP binding"/>
    <property type="evidence" value="ECO:0007669"/>
    <property type="project" value="UniProtKB-KW"/>
</dbReference>
<evidence type="ECO:0000256" key="6">
    <source>
        <dbReference type="ARBA" id="ARBA00023134"/>
    </source>
</evidence>